<evidence type="ECO:0000256" key="3">
    <source>
        <dbReference type="ARBA" id="ARBA00022946"/>
    </source>
</evidence>
<evidence type="ECO:0000313" key="6">
    <source>
        <dbReference type="Proteomes" id="UP000002051"/>
    </source>
</evidence>
<evidence type="ECO:0000313" key="5">
    <source>
        <dbReference type="EnsemblPlants" id="KEH37351"/>
    </source>
</evidence>
<evidence type="ECO:0000256" key="1">
    <source>
        <dbReference type="ARBA" id="ARBA00007692"/>
    </source>
</evidence>
<accession>A0A072V6Y3</accession>
<dbReference type="Gene3D" id="1.25.70.10">
    <property type="entry name" value="Transcription termination factor 3, mitochondrial"/>
    <property type="match status" value="2"/>
</dbReference>
<keyword evidence="2" id="KW-0806">Transcription termination</keyword>
<proteinExistence type="inferred from homology"/>
<protein>
    <submittedName>
        <fullName evidence="4">mTERF protein</fullName>
    </submittedName>
</protein>
<name>A0A072V6Y3_MEDTR</name>
<keyword evidence="3" id="KW-0809">Transit peptide</keyword>
<dbReference type="Proteomes" id="UP000002051">
    <property type="component" value="Chromosome 2"/>
</dbReference>
<dbReference type="FunFam" id="1.25.70.10:FF:000001">
    <property type="entry name" value="Mitochondrial transcription termination factor-like"/>
    <property type="match status" value="1"/>
</dbReference>
<dbReference type="GO" id="GO:0003676">
    <property type="term" value="F:nucleic acid binding"/>
    <property type="evidence" value="ECO:0007669"/>
    <property type="project" value="InterPro"/>
</dbReference>
<sequence length="430" mass="49072">MSNKLFFSQNLVLGVITTKSTTLKFNNHFSFPFSLKCSSITTSQSESITQPFAVSYLINNFDFSTESALKAFNLRQVRFNTPDNPDSVINFFQNHGFSHSDIRIIIKKAPWLLSSQPHKRLLPKFQFFISNGASLSDIVPLLTANPHILQSSLDKRIIPLFQLLNRFLKTNKDTIVYLILNSRSFITPLHLLEANINLMVDFGVCDSAIARLLRTRKSIYCSNDLIKSLEDVKGLGFDPSTAAFGTALVTKHCMSNILWDKKVDVFKKWGWSDEDVIRVFRCQPSLMLASIDKINLVMSFWVNQMGWDPLELTKSPLMFGYSLPKRIIPRASVLQFILMKGLRKKNASLGRPFSYSENMFLNKCVFSFKEESDYLLKLYDEKMKLANTTENNGMPSTKCSLYFNPWTIVIEEGEDMESGSKGKNFLGKTR</sequence>
<dbReference type="PANTHER" id="PTHR13068:SF91">
    <property type="entry name" value="TRANSCRIPTION TERMINATION FACTOR FAMILY PROTEIN"/>
    <property type="match status" value="1"/>
</dbReference>
<dbReference type="SMART" id="SM00733">
    <property type="entry name" value="Mterf"/>
    <property type="match status" value="4"/>
</dbReference>
<dbReference type="PANTHER" id="PTHR13068">
    <property type="entry name" value="CGI-12 PROTEIN-RELATED"/>
    <property type="match status" value="1"/>
</dbReference>
<keyword evidence="2" id="KW-0805">Transcription regulation</keyword>
<dbReference type="GO" id="GO:0009658">
    <property type="term" value="P:chloroplast organization"/>
    <property type="evidence" value="ECO:0000318"/>
    <property type="project" value="GO_Central"/>
</dbReference>
<evidence type="ECO:0000256" key="2">
    <source>
        <dbReference type="ARBA" id="ARBA00022472"/>
    </source>
</evidence>
<reference evidence="5" key="3">
    <citation type="submission" date="2015-04" db="UniProtKB">
        <authorList>
            <consortium name="EnsemblPlants"/>
        </authorList>
    </citation>
    <scope>IDENTIFICATION</scope>
    <source>
        <strain evidence="5">cv. Jemalong A17</strain>
    </source>
</reference>
<dbReference type="InterPro" id="IPR038538">
    <property type="entry name" value="MTERF_sf"/>
</dbReference>
<dbReference type="STRING" id="3880.A0A072V6Y3"/>
<evidence type="ECO:0000313" key="4">
    <source>
        <dbReference type="EMBL" id="KEH37351.1"/>
    </source>
</evidence>
<gene>
    <name evidence="5" type="primary">25488215</name>
    <name evidence="4" type="ordered locus">MTR_2g437990</name>
</gene>
<organism evidence="4 6">
    <name type="scientific">Medicago truncatula</name>
    <name type="common">Barrel medic</name>
    <name type="synonym">Medicago tribuloides</name>
    <dbReference type="NCBI Taxonomy" id="3880"/>
    <lineage>
        <taxon>Eukaryota</taxon>
        <taxon>Viridiplantae</taxon>
        <taxon>Streptophyta</taxon>
        <taxon>Embryophyta</taxon>
        <taxon>Tracheophyta</taxon>
        <taxon>Spermatophyta</taxon>
        <taxon>Magnoliopsida</taxon>
        <taxon>eudicotyledons</taxon>
        <taxon>Gunneridae</taxon>
        <taxon>Pentapetalae</taxon>
        <taxon>rosids</taxon>
        <taxon>fabids</taxon>
        <taxon>Fabales</taxon>
        <taxon>Fabaceae</taxon>
        <taxon>Papilionoideae</taxon>
        <taxon>50 kb inversion clade</taxon>
        <taxon>NPAAA clade</taxon>
        <taxon>Hologalegina</taxon>
        <taxon>IRL clade</taxon>
        <taxon>Trifolieae</taxon>
        <taxon>Medicago</taxon>
    </lineage>
</organism>
<keyword evidence="6" id="KW-1185">Reference proteome</keyword>
<dbReference type="EnsemblPlants" id="KEH37351">
    <property type="protein sequence ID" value="KEH37351"/>
    <property type="gene ID" value="MTR_2g437990"/>
</dbReference>
<reference evidence="4 6" key="2">
    <citation type="journal article" date="2014" name="BMC Genomics">
        <title>An improved genome release (version Mt4.0) for the model legume Medicago truncatula.</title>
        <authorList>
            <person name="Tang H."/>
            <person name="Krishnakumar V."/>
            <person name="Bidwell S."/>
            <person name="Rosen B."/>
            <person name="Chan A."/>
            <person name="Zhou S."/>
            <person name="Gentzbittel L."/>
            <person name="Childs K.L."/>
            <person name="Yandell M."/>
            <person name="Gundlach H."/>
            <person name="Mayer K.F."/>
            <person name="Schwartz D.C."/>
            <person name="Town C.D."/>
        </authorList>
    </citation>
    <scope>GENOME REANNOTATION</scope>
    <source>
        <strain evidence="4">A17</strain>
        <strain evidence="5 6">cv. Jemalong A17</strain>
    </source>
</reference>
<dbReference type="OrthoDB" id="637682at2759"/>
<dbReference type="HOGENOM" id="CLU_034145_1_2_1"/>
<comment type="similarity">
    <text evidence="1">Belongs to the mTERF family.</text>
</comment>
<dbReference type="AlphaFoldDB" id="A0A072V6Y3"/>
<dbReference type="Pfam" id="PF02536">
    <property type="entry name" value="mTERF"/>
    <property type="match status" value="2"/>
</dbReference>
<reference evidence="4 6" key="1">
    <citation type="journal article" date="2011" name="Nature">
        <title>The Medicago genome provides insight into the evolution of rhizobial symbioses.</title>
        <authorList>
            <person name="Young N.D."/>
            <person name="Debelle F."/>
            <person name="Oldroyd G.E."/>
            <person name="Geurts R."/>
            <person name="Cannon S.B."/>
            <person name="Udvardi M.K."/>
            <person name="Benedito V.A."/>
            <person name="Mayer K.F."/>
            <person name="Gouzy J."/>
            <person name="Schoof H."/>
            <person name="Van de Peer Y."/>
            <person name="Proost S."/>
            <person name="Cook D.R."/>
            <person name="Meyers B.C."/>
            <person name="Spannagl M."/>
            <person name="Cheung F."/>
            <person name="De Mita S."/>
            <person name="Krishnakumar V."/>
            <person name="Gundlach H."/>
            <person name="Zhou S."/>
            <person name="Mudge J."/>
            <person name="Bharti A.K."/>
            <person name="Murray J.D."/>
            <person name="Naoumkina M.A."/>
            <person name="Rosen B."/>
            <person name="Silverstein K.A."/>
            <person name="Tang H."/>
            <person name="Rombauts S."/>
            <person name="Zhao P.X."/>
            <person name="Zhou P."/>
            <person name="Barbe V."/>
            <person name="Bardou P."/>
            <person name="Bechner M."/>
            <person name="Bellec A."/>
            <person name="Berger A."/>
            <person name="Berges H."/>
            <person name="Bidwell S."/>
            <person name="Bisseling T."/>
            <person name="Choisne N."/>
            <person name="Couloux A."/>
            <person name="Denny R."/>
            <person name="Deshpande S."/>
            <person name="Dai X."/>
            <person name="Doyle J.J."/>
            <person name="Dudez A.M."/>
            <person name="Farmer A.D."/>
            <person name="Fouteau S."/>
            <person name="Franken C."/>
            <person name="Gibelin C."/>
            <person name="Gish J."/>
            <person name="Goldstein S."/>
            <person name="Gonzalez A.J."/>
            <person name="Green P.J."/>
            <person name="Hallab A."/>
            <person name="Hartog M."/>
            <person name="Hua A."/>
            <person name="Humphray S.J."/>
            <person name="Jeong D.H."/>
            <person name="Jing Y."/>
            <person name="Jocker A."/>
            <person name="Kenton S.M."/>
            <person name="Kim D.J."/>
            <person name="Klee K."/>
            <person name="Lai H."/>
            <person name="Lang C."/>
            <person name="Lin S."/>
            <person name="Macmil S.L."/>
            <person name="Magdelenat G."/>
            <person name="Matthews L."/>
            <person name="McCorrison J."/>
            <person name="Monaghan E.L."/>
            <person name="Mun J.H."/>
            <person name="Najar F.Z."/>
            <person name="Nicholson C."/>
            <person name="Noirot C."/>
            <person name="O'Bleness M."/>
            <person name="Paule C.R."/>
            <person name="Poulain J."/>
            <person name="Prion F."/>
            <person name="Qin B."/>
            <person name="Qu C."/>
            <person name="Retzel E.F."/>
            <person name="Riddle C."/>
            <person name="Sallet E."/>
            <person name="Samain S."/>
            <person name="Samson N."/>
            <person name="Sanders I."/>
            <person name="Saurat O."/>
            <person name="Scarpelli C."/>
            <person name="Schiex T."/>
            <person name="Segurens B."/>
            <person name="Severin A.J."/>
            <person name="Sherrier D.J."/>
            <person name="Shi R."/>
            <person name="Sims S."/>
            <person name="Singer S.R."/>
            <person name="Sinharoy S."/>
            <person name="Sterck L."/>
            <person name="Viollet A."/>
            <person name="Wang B.B."/>
            <person name="Wang K."/>
            <person name="Wang M."/>
            <person name="Wang X."/>
            <person name="Warfsmann J."/>
            <person name="Weissenbach J."/>
            <person name="White D.D."/>
            <person name="White J.D."/>
            <person name="Wiley G.B."/>
            <person name="Wincker P."/>
            <person name="Xing Y."/>
            <person name="Yang L."/>
            <person name="Yao Z."/>
            <person name="Ying F."/>
            <person name="Zhai J."/>
            <person name="Zhou L."/>
            <person name="Zuber A."/>
            <person name="Denarie J."/>
            <person name="Dixon R.A."/>
            <person name="May G.D."/>
            <person name="Schwartz D.C."/>
            <person name="Rogers J."/>
            <person name="Quetier F."/>
            <person name="Town C.D."/>
            <person name="Roe B.A."/>
        </authorList>
    </citation>
    <scope>NUCLEOTIDE SEQUENCE [LARGE SCALE GENOMIC DNA]</scope>
    <source>
        <strain evidence="4">A17</strain>
        <strain evidence="5 6">cv. Jemalong A17</strain>
    </source>
</reference>
<keyword evidence="2" id="KW-0804">Transcription</keyword>
<dbReference type="GO" id="GO:0006353">
    <property type="term" value="P:DNA-templated transcription termination"/>
    <property type="evidence" value="ECO:0007669"/>
    <property type="project" value="UniProtKB-KW"/>
</dbReference>
<dbReference type="InterPro" id="IPR003690">
    <property type="entry name" value="MTERF"/>
</dbReference>
<dbReference type="EMBL" id="CM001218">
    <property type="protein sequence ID" value="KEH37351.1"/>
    <property type="molecule type" value="Genomic_DNA"/>
</dbReference>
<dbReference type="GO" id="GO:0009507">
    <property type="term" value="C:chloroplast"/>
    <property type="evidence" value="ECO:0000318"/>
    <property type="project" value="GO_Central"/>
</dbReference>